<dbReference type="Pfam" id="PF00370">
    <property type="entry name" value="FGGY_N"/>
    <property type="match status" value="1"/>
</dbReference>
<evidence type="ECO:0000259" key="4">
    <source>
        <dbReference type="Pfam" id="PF00370"/>
    </source>
</evidence>
<dbReference type="FunCoup" id="A0A7G1GAL9">
    <property type="interactions" value="34"/>
</dbReference>
<dbReference type="GO" id="GO:0005975">
    <property type="term" value="P:carbohydrate metabolic process"/>
    <property type="evidence" value="ECO:0007669"/>
    <property type="project" value="InterPro"/>
</dbReference>
<evidence type="ECO:0000259" key="5">
    <source>
        <dbReference type="Pfam" id="PF02782"/>
    </source>
</evidence>
<proteinExistence type="inferred from homology"/>
<feature type="domain" description="Carbohydrate kinase FGGY N-terminal" evidence="4">
    <location>
        <begin position="1"/>
        <end position="244"/>
    </location>
</feature>
<dbReference type="InParanoid" id="A0A7G1GAL9"/>
<dbReference type="EMBL" id="AP018712">
    <property type="protein sequence ID" value="BBE31222.1"/>
    <property type="molecule type" value="Genomic_DNA"/>
</dbReference>
<protein>
    <submittedName>
        <fullName evidence="6">Carbohydrate kinase</fullName>
    </submittedName>
</protein>
<comment type="similarity">
    <text evidence="1">Belongs to the FGGY kinase family.</text>
</comment>
<dbReference type="PANTHER" id="PTHR43095">
    <property type="entry name" value="SUGAR KINASE"/>
    <property type="match status" value="1"/>
</dbReference>
<dbReference type="PIRSF" id="PIRSF000538">
    <property type="entry name" value="GlpK"/>
    <property type="match status" value="1"/>
</dbReference>
<dbReference type="Pfam" id="PF02782">
    <property type="entry name" value="FGGY_C"/>
    <property type="match status" value="1"/>
</dbReference>
<dbReference type="KEGG" id="ocy:OSSY52_13630"/>
<reference evidence="6 7" key="1">
    <citation type="submission" date="2018-06" db="EMBL/GenBank/DDBJ databases">
        <title>Genome sequencing of Oceanotoga sp. sy52.</title>
        <authorList>
            <person name="Mori K."/>
        </authorList>
    </citation>
    <scope>NUCLEOTIDE SEQUENCE [LARGE SCALE GENOMIC DNA]</scope>
    <source>
        <strain evidence="7">sy52</strain>
    </source>
</reference>
<keyword evidence="7" id="KW-1185">Reference proteome</keyword>
<dbReference type="SUPFAM" id="SSF53067">
    <property type="entry name" value="Actin-like ATPase domain"/>
    <property type="match status" value="2"/>
</dbReference>
<dbReference type="InterPro" id="IPR000577">
    <property type="entry name" value="Carb_kinase_FGGY"/>
</dbReference>
<dbReference type="InterPro" id="IPR043129">
    <property type="entry name" value="ATPase_NBD"/>
</dbReference>
<dbReference type="Gene3D" id="3.30.420.40">
    <property type="match status" value="2"/>
</dbReference>
<evidence type="ECO:0000256" key="1">
    <source>
        <dbReference type="ARBA" id="ARBA00009156"/>
    </source>
</evidence>
<dbReference type="GO" id="GO:0016301">
    <property type="term" value="F:kinase activity"/>
    <property type="evidence" value="ECO:0007669"/>
    <property type="project" value="UniProtKB-KW"/>
</dbReference>
<dbReference type="PANTHER" id="PTHR43095:SF5">
    <property type="entry name" value="XYLULOSE KINASE"/>
    <property type="match status" value="1"/>
</dbReference>
<sequence>MILTIDCGTQSIRAALINENGNIVAIEKKEFTPYYSENPGWAEQSADVYWKNLCNATKDLKEKNINLFEKVKGVVVTTLRDTAVCLDKEGNPLRPIILWLDQRKSQSIYKPSKKHKLMFSVVGMTRTINIIRHNSKANWIKENEPEIWKKTYKYAQVSGFFHHKLTGNFIESIASQIGHLPFDYKNKKWTKSNSSWKWEVFGVEKEKLMKLINPTEIIGYITKKAEIETGIKKGIPVIAGGSDKGCETLANGCTNPKRVSLSFGTTATAQISTKNYFEPLRFMPSYPAVIPNYYNPEIEIFRGYWMISWFKKEFAEKELKLAKELNISPEKLLNEHLNKVPPGSHGLILQPYWGPHVKTPDAKGAVIGFGDIHTRSHLYKAIIEGINYALMDGVEKLEKKSKVKIKEVIVGGGGSQSDAICQITADMFGKPVKKIHTHEASSLGAAIIGFVSTGTYKNFEEAINHMIKYKKTFIPNKKNHEIYKNLFEKVYKKIYPSIKNLYSEIQTITGYPEL</sequence>
<dbReference type="CDD" id="cd07779">
    <property type="entry name" value="ASKHA_NBD_FGGY_YgcE-like"/>
    <property type="match status" value="1"/>
</dbReference>
<name>A0A7G1GAL9_9BACT</name>
<dbReference type="Proteomes" id="UP000516361">
    <property type="component" value="Chromosome"/>
</dbReference>
<dbReference type="InterPro" id="IPR018484">
    <property type="entry name" value="FGGY_N"/>
</dbReference>
<keyword evidence="3 6" id="KW-0418">Kinase</keyword>
<dbReference type="InterPro" id="IPR050406">
    <property type="entry name" value="FGGY_Carb_Kinase"/>
</dbReference>
<organism evidence="6 7">
    <name type="scientific">Tepiditoga spiralis</name>
    <dbReference type="NCBI Taxonomy" id="2108365"/>
    <lineage>
        <taxon>Bacteria</taxon>
        <taxon>Thermotogati</taxon>
        <taxon>Thermotogota</taxon>
        <taxon>Thermotogae</taxon>
        <taxon>Petrotogales</taxon>
        <taxon>Petrotogaceae</taxon>
        <taxon>Tepiditoga</taxon>
    </lineage>
</organism>
<accession>A0A7G1GAL9</accession>
<keyword evidence="2" id="KW-0808">Transferase</keyword>
<dbReference type="AlphaFoldDB" id="A0A7G1GAL9"/>
<evidence type="ECO:0000256" key="3">
    <source>
        <dbReference type="ARBA" id="ARBA00022777"/>
    </source>
</evidence>
<evidence type="ECO:0000313" key="6">
    <source>
        <dbReference type="EMBL" id="BBE31222.1"/>
    </source>
</evidence>
<evidence type="ECO:0000313" key="7">
    <source>
        <dbReference type="Proteomes" id="UP000516361"/>
    </source>
</evidence>
<dbReference type="RefSeq" id="WP_190613630.1">
    <property type="nucleotide sequence ID" value="NZ_AP018712.1"/>
</dbReference>
<feature type="domain" description="Carbohydrate kinase FGGY C-terminal" evidence="5">
    <location>
        <begin position="260"/>
        <end position="452"/>
    </location>
</feature>
<evidence type="ECO:0000256" key="2">
    <source>
        <dbReference type="ARBA" id="ARBA00022679"/>
    </source>
</evidence>
<gene>
    <name evidence="6" type="ORF">OSSY52_13630</name>
</gene>
<dbReference type="InterPro" id="IPR018485">
    <property type="entry name" value="FGGY_C"/>
</dbReference>